<dbReference type="Pfam" id="PF07609">
    <property type="entry name" value="DUF1572"/>
    <property type="match status" value="1"/>
</dbReference>
<organism evidence="1">
    <name type="scientific">Telmatobacter sp. DSM 110680</name>
    <dbReference type="NCBI Taxonomy" id="3036704"/>
    <lineage>
        <taxon>Bacteria</taxon>
        <taxon>Pseudomonadati</taxon>
        <taxon>Acidobacteriota</taxon>
        <taxon>Terriglobia</taxon>
        <taxon>Terriglobales</taxon>
        <taxon>Acidobacteriaceae</taxon>
        <taxon>Telmatobacter</taxon>
    </lineage>
</organism>
<dbReference type="AlphaFoldDB" id="A0AAU7DP95"/>
<dbReference type="InterPro" id="IPR034660">
    <property type="entry name" value="DinB/YfiT-like"/>
</dbReference>
<evidence type="ECO:0000313" key="1">
    <source>
        <dbReference type="EMBL" id="XBH19241.1"/>
    </source>
</evidence>
<protein>
    <submittedName>
        <fullName evidence="1">DUF1572 domain-containing protein</fullName>
    </submittedName>
</protein>
<dbReference type="InterPro" id="IPR011466">
    <property type="entry name" value="DUF1572"/>
</dbReference>
<name>A0AAU7DP95_9BACT</name>
<dbReference type="EMBL" id="CP121196">
    <property type="protein sequence ID" value="XBH19241.1"/>
    <property type="molecule type" value="Genomic_DNA"/>
</dbReference>
<sequence>MALKFTTSYIEDALSVFRQYKLLGERAMLQVSDEQLFASLDEESNSIAIIVKHITGNMRSRWTDFLTTDGEKPTRNRDGEFVEPPATREALMREWEDGWACVFRAIEPLTDADLSRTVTIRGEAHSVMQAINRQLSHYPMHVGQIVLLAKHYAGERWQTLSVARNRSAEFNRKVAAGEASQR</sequence>
<reference evidence="1" key="1">
    <citation type="submission" date="2023-03" db="EMBL/GenBank/DDBJ databases">
        <title>Edaphobacter sp.</title>
        <authorList>
            <person name="Huber K.J."/>
            <person name="Papendorf J."/>
            <person name="Pilke C."/>
            <person name="Bunk B."/>
            <person name="Sproeer C."/>
            <person name="Pester M."/>
        </authorList>
    </citation>
    <scope>NUCLEOTIDE SEQUENCE</scope>
    <source>
        <strain evidence="1">DSM 110680</strain>
    </source>
</reference>
<accession>A0AAU7DP95</accession>
<gene>
    <name evidence="1" type="ORF">P8935_07970</name>
</gene>
<dbReference type="SUPFAM" id="SSF109854">
    <property type="entry name" value="DinB/YfiT-like putative metalloenzymes"/>
    <property type="match status" value="1"/>
</dbReference>
<dbReference type="Gene3D" id="1.20.120.450">
    <property type="entry name" value="dinb family like domain"/>
    <property type="match status" value="1"/>
</dbReference>
<proteinExistence type="predicted"/>
<dbReference type="RefSeq" id="WP_348264457.1">
    <property type="nucleotide sequence ID" value="NZ_CP121196.1"/>
</dbReference>